<evidence type="ECO:0000313" key="1">
    <source>
        <dbReference type="EMBL" id="EGZ08604.1"/>
    </source>
</evidence>
<dbReference type="EMBL" id="JH159160">
    <property type="protein sequence ID" value="EGZ08604.1"/>
    <property type="molecule type" value="Genomic_DNA"/>
</dbReference>
<reference evidence="1 2" key="1">
    <citation type="journal article" date="2006" name="Science">
        <title>Phytophthora genome sequences uncover evolutionary origins and mechanisms of pathogenesis.</title>
        <authorList>
            <person name="Tyler B.M."/>
            <person name="Tripathy S."/>
            <person name="Zhang X."/>
            <person name="Dehal P."/>
            <person name="Jiang R.H."/>
            <person name="Aerts A."/>
            <person name="Arredondo F.D."/>
            <person name="Baxter L."/>
            <person name="Bensasson D."/>
            <person name="Beynon J.L."/>
            <person name="Chapman J."/>
            <person name="Damasceno C.M."/>
            <person name="Dorrance A.E."/>
            <person name="Dou D."/>
            <person name="Dickerman A.W."/>
            <person name="Dubchak I.L."/>
            <person name="Garbelotto M."/>
            <person name="Gijzen M."/>
            <person name="Gordon S.G."/>
            <person name="Govers F."/>
            <person name="Grunwald N.J."/>
            <person name="Huang W."/>
            <person name="Ivors K.L."/>
            <person name="Jones R.W."/>
            <person name="Kamoun S."/>
            <person name="Krampis K."/>
            <person name="Lamour K.H."/>
            <person name="Lee M.K."/>
            <person name="McDonald W.H."/>
            <person name="Medina M."/>
            <person name="Meijer H.J."/>
            <person name="Nordberg E.K."/>
            <person name="Maclean D.J."/>
            <person name="Ospina-Giraldo M.D."/>
            <person name="Morris P.F."/>
            <person name="Phuntumart V."/>
            <person name="Putnam N.H."/>
            <person name="Rash S."/>
            <person name="Rose J.K."/>
            <person name="Sakihama Y."/>
            <person name="Salamov A.A."/>
            <person name="Savidor A."/>
            <person name="Scheuring C.F."/>
            <person name="Smith B.M."/>
            <person name="Sobral B.W."/>
            <person name="Terry A."/>
            <person name="Torto-Alalibo T.A."/>
            <person name="Win J."/>
            <person name="Xu Z."/>
            <person name="Zhang H."/>
            <person name="Grigoriev I.V."/>
            <person name="Rokhsar D.S."/>
            <person name="Boore J.L."/>
        </authorList>
    </citation>
    <scope>NUCLEOTIDE SEQUENCE [LARGE SCALE GENOMIC DNA]</scope>
    <source>
        <strain evidence="1 2">P6497</strain>
    </source>
</reference>
<dbReference type="OMA" id="MMSAMLQ"/>
<protein>
    <submittedName>
        <fullName evidence="1">Uncharacterized protein</fullName>
    </submittedName>
</protein>
<dbReference type="GeneID" id="20660862"/>
<dbReference type="InParanoid" id="G5A5J9"/>
<proteinExistence type="predicted"/>
<name>G5A5J9_PHYSP</name>
<dbReference type="KEGG" id="psoj:PHYSODRAFT_525320"/>
<accession>G5A5J9</accession>
<keyword evidence="2" id="KW-1185">Reference proteome</keyword>
<sequence>KNVWIVAAEYFRIFRHGFRAPTGTSVLDLDFFNAAIASDVNFGTGTGLDALVNHWSTLTQFFPDIRLERKNLKPISGDSVLATTTTSFTISDAAFGNAFPHLSNGNKRGCCSRIAANMLRQKLVLHGSVRFHWDQSAHCVAGVHSQADLLTPLLELLRNLEDVALVFAYAYVTPECNVVLCS</sequence>
<dbReference type="Proteomes" id="UP000002640">
    <property type="component" value="Unassembled WGS sequence"/>
</dbReference>
<organism evidence="1 2">
    <name type="scientific">Phytophthora sojae (strain P6497)</name>
    <name type="common">Soybean stem and root rot agent</name>
    <name type="synonym">Phytophthora megasperma f. sp. glycines</name>
    <dbReference type="NCBI Taxonomy" id="1094619"/>
    <lineage>
        <taxon>Eukaryota</taxon>
        <taxon>Sar</taxon>
        <taxon>Stramenopiles</taxon>
        <taxon>Oomycota</taxon>
        <taxon>Peronosporomycetes</taxon>
        <taxon>Peronosporales</taxon>
        <taxon>Peronosporaceae</taxon>
        <taxon>Phytophthora</taxon>
    </lineage>
</organism>
<dbReference type="RefSeq" id="XP_009535237.1">
    <property type="nucleotide sequence ID" value="XM_009536942.1"/>
</dbReference>
<gene>
    <name evidence="1" type="ORF">PHYSODRAFT_525320</name>
</gene>
<evidence type="ECO:0000313" key="2">
    <source>
        <dbReference type="Proteomes" id="UP000002640"/>
    </source>
</evidence>
<dbReference type="AlphaFoldDB" id="G5A5J9"/>
<feature type="non-terminal residue" evidence="1">
    <location>
        <position position="1"/>
    </location>
</feature>